<sequence>MIHALLFDLDGTLLASDPLHAEAFIALFAEHGRTIDTAFYNARIHGRLNAEIFAEFFPDADGAAMAEAKEAAFRDLLGPSASPMPGLTALLDRADAQGWRTAVVTNAPRINAEFMLKAIGLADRFDTVVVSDECAAGKPDPAPYREALRRLDCAPRAARAFEDSPSGIRSAVAAGITTLGLRSSLPDIALRAAGAAASLADFTDPTLEPYLQRQSGADP</sequence>
<keyword evidence="6" id="KW-0378">Hydrolase</keyword>
<dbReference type="PROSITE" id="PS01228">
    <property type="entry name" value="COF_1"/>
    <property type="match status" value="1"/>
</dbReference>
<dbReference type="InterPro" id="IPR023214">
    <property type="entry name" value="HAD_sf"/>
</dbReference>
<evidence type="ECO:0000256" key="1">
    <source>
        <dbReference type="ARBA" id="ARBA00001946"/>
    </source>
</evidence>
<keyword evidence="3" id="KW-0479">Metal-binding</keyword>
<dbReference type="EMBL" id="CP000830">
    <property type="protein sequence ID" value="ABV93418.1"/>
    <property type="molecule type" value="Genomic_DNA"/>
</dbReference>
<dbReference type="SFLD" id="SFLDG01129">
    <property type="entry name" value="C1.5:_HAD__Beta-PGM__Phosphata"/>
    <property type="match status" value="1"/>
</dbReference>
<keyword evidence="5" id="KW-0119">Carbohydrate metabolism</keyword>
<dbReference type="CDD" id="cd07505">
    <property type="entry name" value="HAD_BPGM-like"/>
    <property type="match status" value="1"/>
</dbReference>
<dbReference type="GO" id="GO:0016787">
    <property type="term" value="F:hydrolase activity"/>
    <property type="evidence" value="ECO:0007669"/>
    <property type="project" value="UniProtKB-KW"/>
</dbReference>
<dbReference type="KEGG" id="dsh:Dshi_1676"/>
<dbReference type="InterPro" id="IPR023198">
    <property type="entry name" value="PGP-like_dom2"/>
</dbReference>
<dbReference type="Proteomes" id="UP000006833">
    <property type="component" value="Chromosome"/>
</dbReference>
<evidence type="ECO:0000313" key="7">
    <source>
        <dbReference type="Proteomes" id="UP000006833"/>
    </source>
</evidence>
<dbReference type="SFLD" id="SFLDS00003">
    <property type="entry name" value="Haloacid_Dehalogenase"/>
    <property type="match status" value="1"/>
</dbReference>
<dbReference type="HOGENOM" id="CLU_045011_13_4_5"/>
<evidence type="ECO:0000313" key="6">
    <source>
        <dbReference type="EMBL" id="ABV93418.1"/>
    </source>
</evidence>
<proteinExistence type="inferred from homology"/>
<evidence type="ECO:0000256" key="4">
    <source>
        <dbReference type="ARBA" id="ARBA00022842"/>
    </source>
</evidence>
<organism evidence="6 7">
    <name type="scientific">Dinoroseobacter shibae (strain DSM 16493 / NCIMB 14021 / DFL 12)</name>
    <dbReference type="NCBI Taxonomy" id="398580"/>
    <lineage>
        <taxon>Bacteria</taxon>
        <taxon>Pseudomonadati</taxon>
        <taxon>Pseudomonadota</taxon>
        <taxon>Alphaproteobacteria</taxon>
        <taxon>Rhodobacterales</taxon>
        <taxon>Roseobacteraceae</taxon>
        <taxon>Dinoroseobacter</taxon>
    </lineage>
</organism>
<dbReference type="RefSeq" id="WP_012178348.1">
    <property type="nucleotide sequence ID" value="NC_009952.1"/>
</dbReference>
<dbReference type="Gene3D" id="3.40.50.1000">
    <property type="entry name" value="HAD superfamily/HAD-like"/>
    <property type="match status" value="1"/>
</dbReference>
<dbReference type="InterPro" id="IPR006439">
    <property type="entry name" value="HAD-SF_hydro_IA"/>
</dbReference>
<evidence type="ECO:0000256" key="2">
    <source>
        <dbReference type="ARBA" id="ARBA00006171"/>
    </source>
</evidence>
<dbReference type="PANTHER" id="PTHR46193:SF18">
    <property type="entry name" value="HEXITOL PHOSPHATASE B"/>
    <property type="match status" value="1"/>
</dbReference>
<accession>A8LLP0</accession>
<name>A8LLP0_DINSH</name>
<dbReference type="PRINTS" id="PR00413">
    <property type="entry name" value="HADHALOGNASE"/>
</dbReference>
<protein>
    <submittedName>
        <fullName evidence="6">HAD-like hydrolase</fullName>
    </submittedName>
</protein>
<dbReference type="InterPro" id="IPR041492">
    <property type="entry name" value="HAD_2"/>
</dbReference>
<dbReference type="InterPro" id="IPR036412">
    <property type="entry name" value="HAD-like_sf"/>
</dbReference>
<dbReference type="NCBIfam" id="TIGR01509">
    <property type="entry name" value="HAD-SF-IA-v3"/>
    <property type="match status" value="1"/>
</dbReference>
<dbReference type="SUPFAM" id="SSF56784">
    <property type="entry name" value="HAD-like"/>
    <property type="match status" value="1"/>
</dbReference>
<dbReference type="SFLD" id="SFLDG01135">
    <property type="entry name" value="C1.5.6:_HAD__Beta-PGM__Phospha"/>
    <property type="match status" value="1"/>
</dbReference>
<comment type="cofactor">
    <cofactor evidence="1">
        <name>Mg(2+)</name>
        <dbReference type="ChEBI" id="CHEBI:18420"/>
    </cofactor>
</comment>
<dbReference type="Pfam" id="PF13419">
    <property type="entry name" value="HAD_2"/>
    <property type="match status" value="1"/>
</dbReference>
<dbReference type="AlphaFoldDB" id="A8LLP0"/>
<dbReference type="PANTHER" id="PTHR46193">
    <property type="entry name" value="6-PHOSPHOGLUCONATE PHOSPHATASE"/>
    <property type="match status" value="1"/>
</dbReference>
<dbReference type="Gene3D" id="1.10.150.240">
    <property type="entry name" value="Putative phosphatase, domain 2"/>
    <property type="match status" value="1"/>
</dbReference>
<reference evidence="7" key="1">
    <citation type="journal article" date="2010" name="ISME J.">
        <title>The complete genome sequence of the algal symbiont Dinoroseobacter shibae: a hitchhiker's guide to life in the sea.</title>
        <authorList>
            <person name="Wagner-Dobler I."/>
            <person name="Ballhausen B."/>
            <person name="Berger M."/>
            <person name="Brinkhoff T."/>
            <person name="Buchholz I."/>
            <person name="Bunk B."/>
            <person name="Cypionka H."/>
            <person name="Daniel R."/>
            <person name="Drepper T."/>
            <person name="Gerdts G."/>
            <person name="Hahnke S."/>
            <person name="Han C."/>
            <person name="Jahn D."/>
            <person name="Kalhoefer D."/>
            <person name="Kiss H."/>
            <person name="Klenk H.P."/>
            <person name="Kyrpides N."/>
            <person name="Liebl W."/>
            <person name="Liesegang H."/>
            <person name="Meincke L."/>
            <person name="Pati A."/>
            <person name="Petersen J."/>
            <person name="Piekarski T."/>
            <person name="Pommerenke C."/>
            <person name="Pradella S."/>
            <person name="Pukall R."/>
            <person name="Rabus R."/>
            <person name="Stackebrandt E."/>
            <person name="Thole S."/>
            <person name="Thompson L."/>
            <person name="Tielen P."/>
            <person name="Tomasch J."/>
            <person name="von Jan M."/>
            <person name="Wanphrut N."/>
            <person name="Wichels A."/>
            <person name="Zech H."/>
            <person name="Simon M."/>
        </authorList>
    </citation>
    <scope>NUCLEOTIDE SEQUENCE [LARGE SCALE GENOMIC DNA]</scope>
    <source>
        <strain evidence="7">DSM 16493 / NCIMB 14021 / DFL 12</strain>
    </source>
</reference>
<dbReference type="InterPro" id="IPR051600">
    <property type="entry name" value="Beta-PGM-like"/>
</dbReference>
<dbReference type="OrthoDB" id="9782449at2"/>
<dbReference type="eggNOG" id="COG0637">
    <property type="taxonomic scope" value="Bacteria"/>
</dbReference>
<keyword evidence="4" id="KW-0460">Magnesium</keyword>
<evidence type="ECO:0000256" key="3">
    <source>
        <dbReference type="ARBA" id="ARBA00022723"/>
    </source>
</evidence>
<evidence type="ECO:0000256" key="5">
    <source>
        <dbReference type="ARBA" id="ARBA00023277"/>
    </source>
</evidence>
<dbReference type="GO" id="GO:0046872">
    <property type="term" value="F:metal ion binding"/>
    <property type="evidence" value="ECO:0007669"/>
    <property type="project" value="UniProtKB-KW"/>
</dbReference>
<gene>
    <name evidence="6" type="ordered locus">Dshi_1676</name>
</gene>
<keyword evidence="7" id="KW-1185">Reference proteome</keyword>
<comment type="similarity">
    <text evidence="2">Belongs to the HAD-like hydrolase superfamily. CbbY/CbbZ/Gph/YieH family.</text>
</comment>
<dbReference type="STRING" id="398580.Dshi_1676"/>